<dbReference type="PANTHER" id="PTHR10961:SF46">
    <property type="entry name" value="PEROXISOMAL SARCOSINE OXIDASE"/>
    <property type="match status" value="1"/>
</dbReference>
<evidence type="ECO:0000313" key="8">
    <source>
        <dbReference type="Proteomes" id="UP000649617"/>
    </source>
</evidence>
<feature type="domain" description="FAD dependent oxidoreductase" evidence="6">
    <location>
        <begin position="3"/>
        <end position="415"/>
    </location>
</feature>
<gene>
    <name evidence="7" type="primary">Sardh</name>
    <name evidence="7" type="ORF">SPIL2461_LOCUS10421</name>
</gene>
<dbReference type="GO" id="GO:0050660">
    <property type="term" value="F:flavin adenine dinucleotide binding"/>
    <property type="evidence" value="ECO:0007669"/>
    <property type="project" value="InterPro"/>
</dbReference>
<accession>A0A812R8V1</accession>
<keyword evidence="4" id="KW-0274">FAD</keyword>
<dbReference type="OrthoDB" id="424974at2759"/>
<keyword evidence="3" id="KW-0285">Flavoprotein</keyword>
<comment type="cofactor">
    <cofactor evidence="1">
        <name>FAD</name>
        <dbReference type="ChEBI" id="CHEBI:57692"/>
    </cofactor>
</comment>
<dbReference type="EMBL" id="CAJNIZ010019336">
    <property type="protein sequence ID" value="CAE7424711.1"/>
    <property type="molecule type" value="Genomic_DNA"/>
</dbReference>
<sequence length="450" mass="49120">MSQVRILERAPGLGFGSSGWSTGYSSLLMTHADASPPRNAALACYCSRHQLLSLLLLGWGEGGRDGGGGAGGGSGGGERSFLRAFYSFDNTMQLALDGIHAYKNWGAYTELGEEAEAYFTHTGALWMLGKSKAENLVIQDRLRKYQVESEVLDADGIAQKFPALSTDPFPEFNDTGDIVERDWGDLWAVYEHGCGHMDSSACLRDIHKACERVGVEVVFNTRVQQILSGSGEKAEGVKLYDGSTVSAGCVLNCAGPWFQSLNETVGVKTSTQMLPTRIQVGHLTLPDDEKLLSLPFVADAWGNSGIYFMPRRGNKQLVFGSVAHRFESELVDPDNFNEALDPDVKADYLGCLFHRCPTLPQSGGIQGFSHMYTVNQEDVHPVIGPAKELKNYFLCNGFSGHGFKLAPAVGSLMSQQILGTTTNSWETHIPLDFMDPNREPLHLQVKTHFA</sequence>
<comment type="caution">
    <text evidence="7">The sequence shown here is derived from an EMBL/GenBank/DDBJ whole genome shotgun (WGS) entry which is preliminary data.</text>
</comment>
<evidence type="ECO:0000256" key="1">
    <source>
        <dbReference type="ARBA" id="ARBA00001974"/>
    </source>
</evidence>
<dbReference type="Gene3D" id="3.30.9.10">
    <property type="entry name" value="D-Amino Acid Oxidase, subunit A, domain 2"/>
    <property type="match status" value="1"/>
</dbReference>
<reference evidence="7" key="1">
    <citation type="submission" date="2021-02" db="EMBL/GenBank/DDBJ databases">
        <authorList>
            <person name="Dougan E. K."/>
            <person name="Rhodes N."/>
            <person name="Thang M."/>
            <person name="Chan C."/>
        </authorList>
    </citation>
    <scope>NUCLEOTIDE SEQUENCE</scope>
</reference>
<evidence type="ECO:0000256" key="4">
    <source>
        <dbReference type="ARBA" id="ARBA00022827"/>
    </source>
</evidence>
<dbReference type="Gene3D" id="3.50.50.60">
    <property type="entry name" value="FAD/NAD(P)-binding domain"/>
    <property type="match status" value="1"/>
</dbReference>
<organism evidence="7 8">
    <name type="scientific">Symbiodinium pilosum</name>
    <name type="common">Dinoflagellate</name>
    <dbReference type="NCBI Taxonomy" id="2952"/>
    <lineage>
        <taxon>Eukaryota</taxon>
        <taxon>Sar</taxon>
        <taxon>Alveolata</taxon>
        <taxon>Dinophyceae</taxon>
        <taxon>Suessiales</taxon>
        <taxon>Symbiodiniaceae</taxon>
        <taxon>Symbiodinium</taxon>
    </lineage>
</organism>
<keyword evidence="8" id="KW-1185">Reference proteome</keyword>
<evidence type="ECO:0000256" key="3">
    <source>
        <dbReference type="ARBA" id="ARBA00022630"/>
    </source>
</evidence>
<evidence type="ECO:0000259" key="6">
    <source>
        <dbReference type="Pfam" id="PF01266"/>
    </source>
</evidence>
<dbReference type="AlphaFoldDB" id="A0A812R8V1"/>
<evidence type="ECO:0000256" key="5">
    <source>
        <dbReference type="ARBA" id="ARBA00023002"/>
    </source>
</evidence>
<evidence type="ECO:0000256" key="2">
    <source>
        <dbReference type="ARBA" id="ARBA00010989"/>
    </source>
</evidence>
<dbReference type="Proteomes" id="UP000649617">
    <property type="component" value="Unassembled WGS sequence"/>
</dbReference>
<dbReference type="GO" id="GO:0008115">
    <property type="term" value="F:sarcosine oxidase activity"/>
    <property type="evidence" value="ECO:0007669"/>
    <property type="project" value="TreeGrafter"/>
</dbReference>
<comment type="similarity">
    <text evidence="2">Belongs to the MSOX/MTOX family.</text>
</comment>
<name>A0A812R8V1_SYMPI</name>
<dbReference type="Pfam" id="PF01266">
    <property type="entry name" value="DAO"/>
    <property type="match status" value="1"/>
</dbReference>
<proteinExistence type="inferred from homology"/>
<dbReference type="SUPFAM" id="SSF51905">
    <property type="entry name" value="FAD/NAD(P)-binding domain"/>
    <property type="match status" value="1"/>
</dbReference>
<dbReference type="InterPro" id="IPR006076">
    <property type="entry name" value="FAD-dep_OxRdtase"/>
</dbReference>
<keyword evidence="5" id="KW-0560">Oxidoreductase</keyword>
<protein>
    <submittedName>
        <fullName evidence="7">Sardh protein</fullName>
    </submittedName>
</protein>
<dbReference type="PANTHER" id="PTHR10961">
    <property type="entry name" value="PEROXISOMAL SARCOSINE OXIDASE"/>
    <property type="match status" value="1"/>
</dbReference>
<dbReference type="InterPro" id="IPR045170">
    <property type="entry name" value="MTOX"/>
</dbReference>
<evidence type="ECO:0000313" key="7">
    <source>
        <dbReference type="EMBL" id="CAE7424711.1"/>
    </source>
</evidence>
<dbReference type="InterPro" id="IPR036188">
    <property type="entry name" value="FAD/NAD-bd_sf"/>
</dbReference>